<proteinExistence type="predicted"/>
<comment type="caution">
    <text evidence="2">The sequence shown here is derived from an EMBL/GenBank/DDBJ whole genome shotgun (WGS) entry which is preliminary data.</text>
</comment>
<name>A0ABP8QPR9_9BACT</name>
<feature type="signal peptide" evidence="1">
    <location>
        <begin position="1"/>
        <end position="19"/>
    </location>
</feature>
<feature type="chain" id="PRO_5045235224" evidence="1">
    <location>
        <begin position="20"/>
        <end position="295"/>
    </location>
</feature>
<dbReference type="Proteomes" id="UP001501243">
    <property type="component" value="Unassembled WGS sequence"/>
</dbReference>
<keyword evidence="3" id="KW-1185">Reference proteome</keyword>
<keyword evidence="1" id="KW-0732">Signal</keyword>
<accession>A0ABP8QPR9</accession>
<evidence type="ECO:0000256" key="1">
    <source>
        <dbReference type="SAM" id="SignalP"/>
    </source>
</evidence>
<evidence type="ECO:0000313" key="3">
    <source>
        <dbReference type="Proteomes" id="UP001501243"/>
    </source>
</evidence>
<evidence type="ECO:0000313" key="2">
    <source>
        <dbReference type="EMBL" id="GAA4506816.1"/>
    </source>
</evidence>
<sequence length="295" mass="29786">MNRRLLLALLLAVPCFARAQGVGIGTTAPAASAALDIVSTSKGLLLPRLSLAQRLAMGTGAIAAPVAGLLIYQTDNTPGLYAYGGTAWVRLGADNLGNHTATQALNLGANALVGNGGTAGLTLSSAGDAAVAGAVQVPAASAYRYASPKAYTVVYGPNDFQPADASPDNAKYVASQSGGAETVYGTTTGSLVVLLHLPQGAVVTSLVLIYQDYNNGGAPFGVGLALVANYIPGPSQTLASFTSTGRPGNTQATIPVGRTIDNTNTGYSLRATFGYSTPAVSIYGVQVNYTVTQAE</sequence>
<reference evidence="3" key="1">
    <citation type="journal article" date="2019" name="Int. J. Syst. Evol. Microbiol.">
        <title>The Global Catalogue of Microorganisms (GCM) 10K type strain sequencing project: providing services to taxonomists for standard genome sequencing and annotation.</title>
        <authorList>
            <consortium name="The Broad Institute Genomics Platform"/>
            <consortium name="The Broad Institute Genome Sequencing Center for Infectious Disease"/>
            <person name="Wu L."/>
            <person name="Ma J."/>
        </authorList>
    </citation>
    <scope>NUCLEOTIDE SEQUENCE [LARGE SCALE GENOMIC DNA]</scope>
    <source>
        <strain evidence="3">JCM 17841</strain>
    </source>
</reference>
<gene>
    <name evidence="2" type="ORF">GCM10023172_36510</name>
</gene>
<dbReference type="RefSeq" id="WP_208133790.1">
    <property type="nucleotide sequence ID" value="NZ_BAABGQ010000010.1"/>
</dbReference>
<dbReference type="EMBL" id="BAABGQ010000010">
    <property type="protein sequence ID" value="GAA4506816.1"/>
    <property type="molecule type" value="Genomic_DNA"/>
</dbReference>
<organism evidence="2 3">
    <name type="scientific">Hymenobacter ginsengisoli</name>
    <dbReference type="NCBI Taxonomy" id="1051626"/>
    <lineage>
        <taxon>Bacteria</taxon>
        <taxon>Pseudomonadati</taxon>
        <taxon>Bacteroidota</taxon>
        <taxon>Cytophagia</taxon>
        <taxon>Cytophagales</taxon>
        <taxon>Hymenobacteraceae</taxon>
        <taxon>Hymenobacter</taxon>
    </lineage>
</organism>
<protein>
    <submittedName>
        <fullName evidence="2">Uncharacterized protein</fullName>
    </submittedName>
</protein>